<proteinExistence type="predicted"/>
<sequence length="693" mass="74883">MTITNIAEFLAHLPLDLLLSVVEISDCPTTTYIQFLGLTHTIRSTILGTAREMSFVFPEHEFMVPLPAIPGDALVALLRPCKHLAKFSLVDQMIPLLDSGNEFECAAWVMQAFGGHSPAALGNLRVPVGPLVLALLRGGYLRGLEELHLESGNCPVLGRILAALGRGACPGLRVLEISGFNPGFKANWAAVLRPMAGTLRELIIPEVWRPARLEGFLASPRCALERVSLVTACNMGPLTPRNLTHLALHREGDLTGLDLCRLESLDVPVKCPGLAAVLSANQPTLRALTLRGWTGYVTCLPALVGNAWPRVGGNPEWVLAPALLDRLEQLCLYGLGASIPRSVAITSTRLRVIHLEEMRLDAPNTLSLLCPGLEDLNLPRTFGSPPYGLVIDCPRLRCLRFPGPWYLYQSTTEWMTGVVLPILAGTPGLTGISGVLFDRPETLLQFESLRRLALPIPKPASGSLVLRLPPQLERFEATLLSVAVPSAVEIEGPGLRAVSIRGVCYEQSVPTAISLRCPKLASLSLAGDDVGTLELDACPPLTGLYIDSCRRMKEDSLVACLTRHGACLRQVTIRVGPTGWSQRVAQALERLPRLAQLTLGETGPDLVLTCPRLRQLTVCPIPRSVPLSSLVLNCPLLEDLQAPFAALGRLDLVGPPRGLSRIGGVGTQLLEMIPRFPGVYLDPVGTRGLRKFT</sequence>
<dbReference type="PANTHER" id="PTHR13318">
    <property type="entry name" value="PARTNER OF PAIRED, ISOFORM B-RELATED"/>
    <property type="match status" value="1"/>
</dbReference>
<accession>A0ABQ8UNT3</accession>
<name>A0ABQ8UNT3_9EUKA</name>
<gene>
    <name evidence="2" type="ORF">PAPYR_5942</name>
</gene>
<protein>
    <submittedName>
        <fullName evidence="2">Uncharacterized protein</fullName>
    </submittedName>
</protein>
<dbReference type="InterPro" id="IPR032675">
    <property type="entry name" value="LRR_dom_sf"/>
</dbReference>
<evidence type="ECO:0000313" key="2">
    <source>
        <dbReference type="EMBL" id="KAJ4458385.1"/>
    </source>
</evidence>
<keyword evidence="1" id="KW-0732">Signal</keyword>
<dbReference type="Proteomes" id="UP001141327">
    <property type="component" value="Unassembled WGS sequence"/>
</dbReference>
<evidence type="ECO:0000313" key="3">
    <source>
        <dbReference type="Proteomes" id="UP001141327"/>
    </source>
</evidence>
<dbReference type="Gene3D" id="3.80.10.10">
    <property type="entry name" value="Ribonuclease Inhibitor"/>
    <property type="match status" value="1"/>
</dbReference>
<comment type="caution">
    <text evidence="2">The sequence shown here is derived from an EMBL/GenBank/DDBJ whole genome shotgun (WGS) entry which is preliminary data.</text>
</comment>
<keyword evidence="3" id="KW-1185">Reference proteome</keyword>
<organism evidence="2 3">
    <name type="scientific">Paratrimastix pyriformis</name>
    <dbReference type="NCBI Taxonomy" id="342808"/>
    <lineage>
        <taxon>Eukaryota</taxon>
        <taxon>Metamonada</taxon>
        <taxon>Preaxostyla</taxon>
        <taxon>Paratrimastigidae</taxon>
        <taxon>Paratrimastix</taxon>
    </lineage>
</organism>
<reference evidence="2" key="1">
    <citation type="journal article" date="2022" name="bioRxiv">
        <title>Genomics of Preaxostyla Flagellates Illuminates Evolutionary Transitions and the Path Towards Mitochondrial Loss.</title>
        <authorList>
            <person name="Novak L.V.F."/>
            <person name="Treitli S.C."/>
            <person name="Pyrih J."/>
            <person name="Halakuc P."/>
            <person name="Pipaliya S.V."/>
            <person name="Vacek V."/>
            <person name="Brzon O."/>
            <person name="Soukal P."/>
            <person name="Eme L."/>
            <person name="Dacks J.B."/>
            <person name="Karnkowska A."/>
            <person name="Elias M."/>
            <person name="Hampl V."/>
        </authorList>
    </citation>
    <scope>NUCLEOTIDE SEQUENCE</scope>
    <source>
        <strain evidence="2">RCP-MX</strain>
    </source>
</reference>
<dbReference type="SUPFAM" id="SSF52047">
    <property type="entry name" value="RNI-like"/>
    <property type="match status" value="2"/>
</dbReference>
<evidence type="ECO:0000256" key="1">
    <source>
        <dbReference type="SAM" id="SignalP"/>
    </source>
</evidence>
<feature type="chain" id="PRO_5047520511" evidence="1">
    <location>
        <begin position="25"/>
        <end position="693"/>
    </location>
</feature>
<feature type="signal peptide" evidence="1">
    <location>
        <begin position="1"/>
        <end position="24"/>
    </location>
</feature>
<dbReference type="EMBL" id="JAPMOS010000030">
    <property type="protein sequence ID" value="KAJ4458385.1"/>
    <property type="molecule type" value="Genomic_DNA"/>
</dbReference>